<feature type="transmembrane region" description="Helical" evidence="1">
    <location>
        <begin position="20"/>
        <end position="38"/>
    </location>
</feature>
<gene>
    <name evidence="2" type="ORF">DNFV4_00591</name>
</gene>
<proteinExistence type="predicted"/>
<keyword evidence="1" id="KW-0812">Transmembrane</keyword>
<dbReference type="AlphaFoldDB" id="A0AA86MWB4"/>
<keyword evidence="3" id="KW-1185">Reference proteome</keyword>
<keyword evidence="1" id="KW-1133">Transmembrane helix</keyword>
<dbReference type="KEGG" id="nti:DNFV4_00591"/>
<dbReference type="Proteomes" id="UP001179121">
    <property type="component" value="Chromosome"/>
</dbReference>
<sequence>MTGFRLLSTQGRTNRPVQWIAAVLLALQFAGCSVGMAISGKREPRLELLQVSMARQHVEGILGQPVDTAQTKDGYHTAVYVYTRGDEPSAGRAIFNLFMDVITLLIWEIPATAAEASRGEQRRYPVVYDSEEKVVALNEYGNL</sequence>
<organism evidence="2 3">
    <name type="scientific">Nitrospira tepida</name>
    <dbReference type="NCBI Taxonomy" id="2973512"/>
    <lineage>
        <taxon>Bacteria</taxon>
        <taxon>Pseudomonadati</taxon>
        <taxon>Nitrospirota</taxon>
        <taxon>Nitrospiria</taxon>
        <taxon>Nitrospirales</taxon>
        <taxon>Nitrospiraceae</taxon>
        <taxon>Nitrospira</taxon>
    </lineage>
</organism>
<evidence type="ECO:0000313" key="2">
    <source>
        <dbReference type="EMBL" id="CAI4030166.1"/>
    </source>
</evidence>
<accession>A0AA86MWB4</accession>
<protein>
    <submittedName>
        <fullName evidence="2">Uncharacterized protein</fullName>
    </submittedName>
</protein>
<dbReference type="RefSeq" id="WP_289267166.1">
    <property type="nucleotide sequence ID" value="NZ_OX365700.1"/>
</dbReference>
<evidence type="ECO:0000256" key="1">
    <source>
        <dbReference type="SAM" id="Phobius"/>
    </source>
</evidence>
<reference evidence="2" key="1">
    <citation type="submission" date="2022-10" db="EMBL/GenBank/DDBJ databases">
        <authorList>
            <person name="Koch H."/>
        </authorList>
    </citation>
    <scope>NUCLEOTIDE SEQUENCE</scope>
    <source>
        <strain evidence="2">DNF</strain>
    </source>
</reference>
<evidence type="ECO:0000313" key="3">
    <source>
        <dbReference type="Proteomes" id="UP001179121"/>
    </source>
</evidence>
<name>A0AA86MWB4_9BACT</name>
<dbReference type="EMBL" id="OX365700">
    <property type="protein sequence ID" value="CAI4030166.1"/>
    <property type="molecule type" value="Genomic_DNA"/>
</dbReference>
<keyword evidence="1" id="KW-0472">Membrane</keyword>